<proteinExistence type="predicted"/>
<gene>
    <name evidence="1" type="primary">59</name>
    <name evidence="1" type="ORF">SEA_CHERRYONLIM_59</name>
</gene>
<accession>A0A5P8DBL0</accession>
<reference evidence="1 2" key="1">
    <citation type="submission" date="2019-08" db="EMBL/GenBank/DDBJ databases">
        <authorList>
            <person name="Lim D."/>
            <person name="Batin B."/>
            <person name="Choi E."/>
            <person name="Dhami J."/>
            <person name="Figueroa S."/>
            <person name="Kim S."/>
            <person name="Kim U."/>
            <person name="Klim L."/>
            <person name="Lee Y.S."/>
            <person name="Nathaniel A."/>
            <person name="Shih C."/>
            <person name="Simental K."/>
            <person name="Shu E."/>
            <person name="Trivedi R."/>
            <person name="Valladolid I."/>
            <person name="Wang C."/>
            <person name="Ward C."/>
            <person name="Yoo K."/>
            <person name="Choi J.D."/>
            <person name="Dean N."/>
            <person name="Muthiah A.S."/>
            <person name="Diaz A."/>
            <person name="Garlena R.A."/>
            <person name="Russell D.A."/>
            <person name="Pope W.H."/>
            <person name="Jacobs-Sera D."/>
            <person name="Hatfull G.F."/>
        </authorList>
    </citation>
    <scope>NUCLEOTIDE SEQUENCE [LARGE SCALE GENOMIC DNA]</scope>
</reference>
<dbReference type="KEGG" id="vg:77939214"/>
<dbReference type="RefSeq" id="YP_010663194.1">
    <property type="nucleotide sequence ID" value="NC_070893.1"/>
</dbReference>
<organism evidence="1 2">
    <name type="scientific">Gordonia phage CherryonLim</name>
    <dbReference type="NCBI Taxonomy" id="2652411"/>
    <lineage>
        <taxon>Viruses</taxon>
        <taxon>Duplodnaviria</taxon>
        <taxon>Heunggongvirae</taxon>
        <taxon>Uroviricota</taxon>
        <taxon>Caudoviricetes</taxon>
        <taxon>Ponsvirus</taxon>
        <taxon>Ponsvirus cherryonlim</taxon>
    </lineage>
</organism>
<evidence type="ECO:0000313" key="2">
    <source>
        <dbReference type="Proteomes" id="UP000325899"/>
    </source>
</evidence>
<sequence length="68" mass="8063">MSRKNQRARRRTDPVDRYNNNLIAQVRDLPAMNMPTNPAIARQYEQLKKADYVLRLKRYGFKVGKETP</sequence>
<evidence type="ECO:0000313" key="1">
    <source>
        <dbReference type="EMBL" id="QFP95812.1"/>
    </source>
</evidence>
<name>A0A5P8DBL0_9CAUD</name>
<dbReference type="Proteomes" id="UP000325899">
    <property type="component" value="Segment"/>
</dbReference>
<dbReference type="EMBL" id="MN284906">
    <property type="protein sequence ID" value="QFP95812.1"/>
    <property type="molecule type" value="Genomic_DNA"/>
</dbReference>
<protein>
    <submittedName>
        <fullName evidence="1">Uncharacterized protein</fullName>
    </submittedName>
</protein>
<dbReference type="GeneID" id="77939214"/>
<keyword evidence="2" id="KW-1185">Reference proteome</keyword>